<accession>A0A1U7JLU2</accession>
<evidence type="ECO:0000256" key="8">
    <source>
        <dbReference type="ARBA" id="ARBA00023047"/>
    </source>
</evidence>
<dbReference type="Gene3D" id="3.30.1950.10">
    <property type="entry name" value="wza like domain"/>
    <property type="match status" value="1"/>
</dbReference>
<dbReference type="Proteomes" id="UP000185783">
    <property type="component" value="Unassembled WGS sequence"/>
</dbReference>
<keyword evidence="5" id="KW-0762">Sugar transport</keyword>
<comment type="subcellular location">
    <subcellularLocation>
        <location evidence="1">Cell outer membrane</location>
        <topology evidence="1">Multi-pass membrane protein</topology>
    </subcellularLocation>
</comment>
<evidence type="ECO:0000256" key="3">
    <source>
        <dbReference type="ARBA" id="ARBA00022448"/>
    </source>
</evidence>
<keyword evidence="13" id="KW-0998">Cell outer membrane</keyword>
<dbReference type="InterPro" id="IPR003715">
    <property type="entry name" value="Poly_export_N"/>
</dbReference>
<reference evidence="18 19" key="1">
    <citation type="submission" date="2016-03" db="EMBL/GenBank/DDBJ databases">
        <title>Genome sequence of Nesiotobacter sp. nov., a moderately halophilic alphaproteobacterium isolated from the Yellow Sea, China.</title>
        <authorList>
            <person name="Zhang G."/>
            <person name="Zhang R."/>
        </authorList>
    </citation>
    <scope>NUCLEOTIDE SEQUENCE [LARGE SCALE GENOMIC DNA]</scope>
    <source>
        <strain evidence="18 19">WB1-6</strain>
    </source>
</reference>
<evidence type="ECO:0000256" key="10">
    <source>
        <dbReference type="ARBA" id="ARBA00023114"/>
    </source>
</evidence>
<dbReference type="Gene3D" id="3.10.560.10">
    <property type="entry name" value="Outer membrane lipoprotein wza domain like"/>
    <property type="match status" value="10"/>
</dbReference>
<dbReference type="EMBL" id="LVVZ01000004">
    <property type="protein sequence ID" value="OKL45710.1"/>
    <property type="molecule type" value="Genomic_DNA"/>
</dbReference>
<evidence type="ECO:0000259" key="16">
    <source>
        <dbReference type="Pfam" id="PF10531"/>
    </source>
</evidence>
<dbReference type="Pfam" id="PF10531">
    <property type="entry name" value="SLBB"/>
    <property type="match status" value="9"/>
</dbReference>
<evidence type="ECO:0000256" key="12">
    <source>
        <dbReference type="ARBA" id="ARBA00023139"/>
    </source>
</evidence>
<dbReference type="InterPro" id="IPR054765">
    <property type="entry name" value="SLBB_dom"/>
</dbReference>
<protein>
    <recommendedName>
        <fullName evidence="20">Sugar ABC transporter substrate-binding protein</fullName>
    </recommendedName>
</protein>
<dbReference type="GO" id="GO:0006811">
    <property type="term" value="P:monoatomic ion transport"/>
    <property type="evidence" value="ECO:0007669"/>
    <property type="project" value="UniProtKB-KW"/>
</dbReference>
<feature type="domain" description="Soluble ligand binding" evidence="16">
    <location>
        <begin position="983"/>
        <end position="1022"/>
    </location>
</feature>
<evidence type="ECO:0000259" key="17">
    <source>
        <dbReference type="Pfam" id="PF22461"/>
    </source>
</evidence>
<evidence type="ECO:0000313" key="18">
    <source>
        <dbReference type="EMBL" id="OKL45710.1"/>
    </source>
</evidence>
<dbReference type="RefSeq" id="WP_051269706.1">
    <property type="nucleotide sequence ID" value="NZ_LVVZ01000004.1"/>
</dbReference>
<evidence type="ECO:0000256" key="2">
    <source>
        <dbReference type="ARBA" id="ARBA00009450"/>
    </source>
</evidence>
<evidence type="ECO:0000256" key="9">
    <source>
        <dbReference type="ARBA" id="ARBA00023065"/>
    </source>
</evidence>
<dbReference type="InterPro" id="IPR049712">
    <property type="entry name" value="Poly_export"/>
</dbReference>
<evidence type="ECO:0000256" key="7">
    <source>
        <dbReference type="ARBA" id="ARBA00022729"/>
    </source>
</evidence>
<keyword evidence="19" id="KW-1185">Reference proteome</keyword>
<keyword evidence="10" id="KW-0626">Porin</keyword>
<dbReference type="GO" id="GO:0046930">
    <property type="term" value="C:pore complex"/>
    <property type="evidence" value="ECO:0007669"/>
    <property type="project" value="UniProtKB-KW"/>
</dbReference>
<dbReference type="Pfam" id="PF02563">
    <property type="entry name" value="Poly_export"/>
    <property type="match status" value="1"/>
</dbReference>
<comment type="similarity">
    <text evidence="2">Belongs to the BexD/CtrA/VexA family.</text>
</comment>
<feature type="domain" description="Polysaccharide export protein N-terminal" evidence="15">
    <location>
        <begin position="29"/>
        <end position="93"/>
    </location>
</feature>
<organism evidence="18 19">
    <name type="scientific">Pseudovibrio exalbescens</name>
    <dbReference type="NCBI Taxonomy" id="197461"/>
    <lineage>
        <taxon>Bacteria</taxon>
        <taxon>Pseudomonadati</taxon>
        <taxon>Pseudomonadota</taxon>
        <taxon>Alphaproteobacteria</taxon>
        <taxon>Hyphomicrobiales</taxon>
        <taxon>Stappiaceae</taxon>
        <taxon>Pseudovibrio</taxon>
    </lineage>
</organism>
<dbReference type="InterPro" id="IPR019554">
    <property type="entry name" value="Soluble_ligand-bd"/>
</dbReference>
<evidence type="ECO:0000256" key="1">
    <source>
        <dbReference type="ARBA" id="ARBA00004571"/>
    </source>
</evidence>
<dbReference type="GO" id="GO:0015159">
    <property type="term" value="F:polysaccharide transmembrane transporter activity"/>
    <property type="evidence" value="ECO:0007669"/>
    <property type="project" value="InterPro"/>
</dbReference>
<dbReference type="PANTHER" id="PTHR33619:SF3">
    <property type="entry name" value="POLYSACCHARIDE EXPORT PROTEIN GFCE-RELATED"/>
    <property type="match status" value="1"/>
</dbReference>
<feature type="domain" description="Soluble ligand binding" evidence="16">
    <location>
        <begin position="400"/>
        <end position="444"/>
    </location>
</feature>
<keyword evidence="6" id="KW-0812">Transmembrane</keyword>
<feature type="domain" description="Soluble ligand binding" evidence="16">
    <location>
        <begin position="787"/>
        <end position="832"/>
    </location>
</feature>
<evidence type="ECO:0000256" key="4">
    <source>
        <dbReference type="ARBA" id="ARBA00022452"/>
    </source>
</evidence>
<dbReference type="Pfam" id="PF22461">
    <property type="entry name" value="SLBB_2"/>
    <property type="match status" value="1"/>
</dbReference>
<evidence type="ECO:0000259" key="15">
    <source>
        <dbReference type="Pfam" id="PF02563"/>
    </source>
</evidence>
<feature type="domain" description="Soluble ligand binding" evidence="16">
    <location>
        <begin position="602"/>
        <end position="642"/>
    </location>
</feature>
<evidence type="ECO:0000256" key="5">
    <source>
        <dbReference type="ARBA" id="ARBA00022597"/>
    </source>
</evidence>
<dbReference type="AlphaFoldDB" id="A0A1U7JLU2"/>
<feature type="domain" description="Soluble ligand binding" evidence="16">
    <location>
        <begin position="303"/>
        <end position="352"/>
    </location>
</feature>
<evidence type="ECO:0008006" key="20">
    <source>
        <dbReference type="Google" id="ProtNLM"/>
    </source>
</evidence>
<keyword evidence="8" id="KW-0625">Polysaccharide transport</keyword>
<dbReference type="GO" id="GO:0015288">
    <property type="term" value="F:porin activity"/>
    <property type="evidence" value="ECO:0007669"/>
    <property type="project" value="UniProtKB-KW"/>
</dbReference>
<feature type="domain" description="Soluble ligand binding" evidence="16">
    <location>
        <begin position="108"/>
        <end position="152"/>
    </location>
</feature>
<name>A0A1U7JLU2_9HYPH</name>
<keyword evidence="7" id="KW-0732">Signal</keyword>
<evidence type="ECO:0000256" key="14">
    <source>
        <dbReference type="ARBA" id="ARBA00023288"/>
    </source>
</evidence>
<evidence type="ECO:0000256" key="13">
    <source>
        <dbReference type="ARBA" id="ARBA00023237"/>
    </source>
</evidence>
<proteinExistence type="inferred from homology"/>
<dbReference type="GO" id="GO:0009279">
    <property type="term" value="C:cell outer membrane"/>
    <property type="evidence" value="ECO:0007669"/>
    <property type="project" value="UniProtKB-SubCell"/>
</dbReference>
<feature type="domain" description="Soluble ligand binding" evidence="16">
    <location>
        <begin position="494"/>
        <end position="540"/>
    </location>
</feature>
<feature type="domain" description="Soluble ligand binding" evidence="16">
    <location>
        <begin position="690"/>
        <end position="741"/>
    </location>
</feature>
<dbReference type="PANTHER" id="PTHR33619">
    <property type="entry name" value="POLYSACCHARIDE EXPORT PROTEIN GFCE-RELATED"/>
    <property type="match status" value="1"/>
</dbReference>
<sequence length="1093" mass="119055">MKAPRLLGIGLMLVTIMMTVLASSQESTDRAPLGVGDQITVFLPGEDGFMEPFTIQRNGTITLPEVGDVRVEGLSVSQAQAAIRAALSQAFRQLDQLAVSLFKRNVLVTVLGYVDAPGEYVLDAESNVQIALSAAGGLRQGAQLDGVQIRRGDQTLSFNYKRYLDTGDPDLIPQLQTGDRIFVPASPLIGNVEIDFDGRWLAEAGDAADEAASIKVLGEVHNPANFAFRDGATIIDYLMRAGGVTRYASVEQIRVINDGEPKLFNMQRYLDTGDSRFLVPITEGATIFVPQQKDEIRAGQSTVYVMGEVAKPGAYEGRDDATFIDVLANAGGPTRFADTRNIRLIRGDGSVEMVDLVSFTERGGTQLPTIEAGDALFVPEKTETDEPSWLKTPPERAIEIIGAVNKPGRYEWSQEMTLFDLIAQAGGPTPDADVTNLQVVTRDGDWANSIRFDMASFLENGGSFDEVPALDAGSIILVPDRSRDDAAGTGPLKIRVMGYVREPGEVALSEDANVQQALTAAGGLRQGAQLDRMQVRRANDLVVTFNYKRYLDTGQPDTLPVLQQGDEIFVPSSPLTGNIEVEFDGRTLSERGDSGDARTAIKVFGEVNAPGSFAFDQDTTLVDYLMRAGGVTRYANIRDIRVLTDDEPQLVDLNAYLDTGNSQILPVLDQGSTIFVPKQQEDTLAGDSFVYAMGEVAAPGAFTFRPRTSFIDLLANAGGPTRFANTRQIRLIRSNGDIVPIDLQAFTEGRGTELPEIAPGDAIFIPEKAETTEKSWLSIPPERAIEVIGAVVRPGRYEWAPEMTLFDLIAEAGGPTEQADLSSLQVVHRQNGRARTQRFDADRFLKFGGSLSEVPKLTADSLVVLPELPQDPTDNKSQWVQQDPEDTIYIMGSVGAPGRYAFNNQMDFLDILNAADGPNTSADLRNIRVTHRSEPGARVSKVNLALYLETGDDSILPSVRTGDVIYIPDQDRQWLDISKESTVRVLGAVGSPGRYEFNSEMTILDLLAEAGGPEDNALVEKILIVNLSCCRDQARLFNLLDFAKTGNMKQLPVVRAGDTIYVPDISRSNWRQVFDKFQDIVSAVSVFALFSAL</sequence>
<evidence type="ECO:0000256" key="11">
    <source>
        <dbReference type="ARBA" id="ARBA00023136"/>
    </source>
</evidence>
<keyword evidence="9" id="KW-0406">Ion transport</keyword>
<evidence type="ECO:0000313" key="19">
    <source>
        <dbReference type="Proteomes" id="UP000185783"/>
    </source>
</evidence>
<keyword evidence="14" id="KW-0449">Lipoprotein</keyword>
<keyword evidence="12" id="KW-0564">Palmitate</keyword>
<evidence type="ECO:0000256" key="6">
    <source>
        <dbReference type="ARBA" id="ARBA00022692"/>
    </source>
</evidence>
<feature type="domain" description="SLBB" evidence="17">
    <location>
        <begin position="888"/>
        <end position="966"/>
    </location>
</feature>
<dbReference type="STRING" id="197461.A3843_01890"/>
<keyword evidence="11" id="KW-0472">Membrane</keyword>
<gene>
    <name evidence="18" type="ORF">A3843_01890</name>
</gene>
<keyword evidence="3" id="KW-0813">Transport</keyword>
<keyword evidence="4" id="KW-1134">Transmembrane beta strand</keyword>
<feature type="domain" description="Soluble ligand binding" evidence="16">
    <location>
        <begin position="214"/>
        <end position="260"/>
    </location>
</feature>
<comment type="caution">
    <text evidence="18">The sequence shown here is derived from an EMBL/GenBank/DDBJ whole genome shotgun (WGS) entry which is preliminary data.</text>
</comment>